<name>A0A1Y1BXI1_9BURK</name>
<gene>
    <name evidence="2" type="ORF">BSFP_059460</name>
</gene>
<organism evidence="2 3">
    <name type="scientific">Burkholderia stabilis</name>
    <dbReference type="NCBI Taxonomy" id="95485"/>
    <lineage>
        <taxon>Bacteria</taxon>
        <taxon>Pseudomonadati</taxon>
        <taxon>Pseudomonadota</taxon>
        <taxon>Betaproteobacteria</taxon>
        <taxon>Burkholderiales</taxon>
        <taxon>Burkholderiaceae</taxon>
        <taxon>Burkholderia</taxon>
        <taxon>Burkholderia cepacia complex</taxon>
    </lineage>
</organism>
<sequence>MKAVDTMHVAQKTLRDTHPAPTLARNPIH</sequence>
<reference evidence="2 3" key="1">
    <citation type="journal article" date="2017" name="Genome Announc.">
        <title>Complete Genome Sequence of Burkholderia stabilis FERMP-21014.</title>
        <authorList>
            <person name="Konishi K."/>
            <person name="Kumagai T."/>
            <person name="Sakasegawa S."/>
            <person name="Tamura T."/>
        </authorList>
    </citation>
    <scope>NUCLEOTIDE SEQUENCE [LARGE SCALE GENOMIC DNA]</scope>
    <source>
        <strain evidence="2 3">FERMP-21014</strain>
    </source>
</reference>
<protein>
    <submittedName>
        <fullName evidence="2">Uncharacterized protein</fullName>
    </submittedName>
</protein>
<accession>A0A1Y1BXI1</accession>
<evidence type="ECO:0000256" key="1">
    <source>
        <dbReference type="SAM" id="MobiDB-lite"/>
    </source>
</evidence>
<dbReference type="EMBL" id="AP018112">
    <property type="protein sequence ID" value="BAX63078.1"/>
    <property type="molecule type" value="Genomic_DNA"/>
</dbReference>
<dbReference type="AlphaFoldDB" id="A0A1Y1BXI1"/>
<evidence type="ECO:0000313" key="2">
    <source>
        <dbReference type="EMBL" id="BAX63078.1"/>
    </source>
</evidence>
<feature type="region of interest" description="Disordered" evidence="1">
    <location>
        <begin position="1"/>
        <end position="29"/>
    </location>
</feature>
<proteinExistence type="predicted"/>
<dbReference type="Proteomes" id="UP000218432">
    <property type="component" value="Chromosome 2"/>
</dbReference>
<evidence type="ECO:0000313" key="3">
    <source>
        <dbReference type="Proteomes" id="UP000218432"/>
    </source>
</evidence>